<gene>
    <name evidence="1" type="ORF">EYZ11_012518</name>
</gene>
<name>A0A4V3UMP1_9EURO</name>
<dbReference type="AlphaFoldDB" id="A0A4V3UMP1"/>
<accession>A0A4V3UMP1</accession>
<protein>
    <submittedName>
        <fullName evidence="1">Uncharacterized protein</fullName>
    </submittedName>
</protein>
<organism evidence="1 2">
    <name type="scientific">Aspergillus tanneri</name>
    <dbReference type="NCBI Taxonomy" id="1220188"/>
    <lineage>
        <taxon>Eukaryota</taxon>
        <taxon>Fungi</taxon>
        <taxon>Dikarya</taxon>
        <taxon>Ascomycota</taxon>
        <taxon>Pezizomycotina</taxon>
        <taxon>Eurotiomycetes</taxon>
        <taxon>Eurotiomycetidae</taxon>
        <taxon>Eurotiales</taxon>
        <taxon>Aspergillaceae</taxon>
        <taxon>Aspergillus</taxon>
        <taxon>Aspergillus subgen. Circumdati</taxon>
    </lineage>
</organism>
<keyword evidence="2" id="KW-1185">Reference proteome</keyword>
<reference evidence="1 2" key="1">
    <citation type="submission" date="2019-03" db="EMBL/GenBank/DDBJ databases">
        <title>The genome sequence of a newly discovered highly antifungal drug resistant Aspergillus species, Aspergillus tanneri NIH 1004.</title>
        <authorList>
            <person name="Mounaud S."/>
            <person name="Singh I."/>
            <person name="Joardar V."/>
            <person name="Pakala S."/>
            <person name="Pakala S."/>
            <person name="Venepally P."/>
            <person name="Hoover J."/>
            <person name="Nierman W."/>
            <person name="Chung J."/>
            <person name="Losada L."/>
        </authorList>
    </citation>
    <scope>NUCLEOTIDE SEQUENCE [LARGE SCALE GENOMIC DNA]</scope>
    <source>
        <strain evidence="1 2">NIH1004</strain>
    </source>
</reference>
<comment type="caution">
    <text evidence="1">The sequence shown here is derived from an EMBL/GenBank/DDBJ whole genome shotgun (WGS) entry which is preliminary data.</text>
</comment>
<dbReference type="VEuPathDB" id="FungiDB:EYZ11_012518"/>
<dbReference type="STRING" id="1220188.A0A4V3UMP1"/>
<proteinExistence type="predicted"/>
<evidence type="ECO:0000313" key="1">
    <source>
        <dbReference type="EMBL" id="THC88034.1"/>
    </source>
</evidence>
<dbReference type="Proteomes" id="UP000308092">
    <property type="component" value="Unassembled WGS sequence"/>
</dbReference>
<dbReference type="EMBL" id="SOSA01000955">
    <property type="protein sequence ID" value="THC88034.1"/>
    <property type="molecule type" value="Genomic_DNA"/>
</dbReference>
<evidence type="ECO:0000313" key="2">
    <source>
        <dbReference type="Proteomes" id="UP000308092"/>
    </source>
</evidence>
<sequence>MDTEDIQHAVQELENAWKEAQSTQSIIQACDITDTNPWLRMTRWSEYLEGIAPKDLADSVAPPEEKPMDPVEQGVRHIWAAIEQVMRKSQRVVQHSGQVICVEAI</sequence>